<accession>A0A084G057</accession>
<comment type="caution">
    <text evidence="3">The sequence shown here is derived from an EMBL/GenBank/DDBJ whole genome shotgun (WGS) entry which is preliminary data.</text>
</comment>
<name>A0A084G057_PSEDA</name>
<keyword evidence="1" id="KW-0472">Membrane</keyword>
<evidence type="ECO:0000256" key="1">
    <source>
        <dbReference type="SAM" id="Phobius"/>
    </source>
</evidence>
<dbReference type="InterPro" id="IPR051091">
    <property type="entry name" value="O-Glucosyltr/Glycosyltrsf_90"/>
</dbReference>
<dbReference type="Pfam" id="PF05686">
    <property type="entry name" value="Glyco_transf_90"/>
    <property type="match status" value="1"/>
</dbReference>
<keyword evidence="1" id="KW-1133">Transmembrane helix</keyword>
<keyword evidence="1" id="KW-0812">Transmembrane</keyword>
<sequence>MSKLLTRAVMAPRPPRRRPLTRPFLLAVAFCAFIYYFLLSDNSSNRYGRGTNTRSSPKVFGAVSLATLDDLGLTEKECRDTFPGLMDEIDRAVANGPFDVNVENSKALIGTVRGGDLYIRRPPGKGQLSRHMKERQLAALHQIYRAITSSPTPLPNITFSLSIHDSPIAKSFVYARPGHAHSSSTYSTSKAHSFPMPHFSAWSWALPFLNSLPAASSTITNLESTLPFSKKDSRAVWRGTPWFSNPLGPNPNLRQDLVRVASPSKVSSWADVQSLNWTTNSASAANGLPIQDFCRYKYIIHTEGVSYSGRFSFHRMCRSVILTPPLEWFEPTTHLLRPVYSTVLLRGRSSLEREIKENPRAYPSERTREVWPADIGPETANIVFVKPDWSDLKQTVAWLEDHPEVAEGIAARQRDQFVGGGYVSKAAETCYWRSLLKGWNEVARVDASGLPDGVAFEEFILRPEAS</sequence>
<feature type="transmembrane region" description="Helical" evidence="1">
    <location>
        <begin position="20"/>
        <end position="39"/>
    </location>
</feature>
<dbReference type="Proteomes" id="UP000028545">
    <property type="component" value="Unassembled WGS sequence"/>
</dbReference>
<dbReference type="RefSeq" id="XP_016640518.1">
    <property type="nucleotide sequence ID" value="XM_016790255.1"/>
</dbReference>
<dbReference type="HOGENOM" id="CLU_028539_0_1_1"/>
<dbReference type="KEGG" id="sapo:SAPIO_CDS8660"/>
<protein>
    <submittedName>
        <fullName evidence="3">Duf821 domain-containing protein</fullName>
    </submittedName>
</protein>
<dbReference type="PANTHER" id="PTHR12203:SF63">
    <property type="entry name" value="GLYCOSYL TRANSFERASE CAP10 DOMAIN-CONTAINING PROTEIN"/>
    <property type="match status" value="1"/>
</dbReference>
<dbReference type="OrthoDB" id="202415at2759"/>
<dbReference type="PANTHER" id="PTHR12203">
    <property type="entry name" value="KDEL LYS-ASP-GLU-LEU CONTAINING - RELATED"/>
    <property type="match status" value="1"/>
</dbReference>
<keyword evidence="4" id="KW-1185">Reference proteome</keyword>
<dbReference type="SMART" id="SM00672">
    <property type="entry name" value="CAP10"/>
    <property type="match status" value="1"/>
</dbReference>
<proteinExistence type="predicted"/>
<organism evidence="3 4">
    <name type="scientific">Pseudallescheria apiosperma</name>
    <name type="common">Scedosporium apiospermum</name>
    <dbReference type="NCBI Taxonomy" id="563466"/>
    <lineage>
        <taxon>Eukaryota</taxon>
        <taxon>Fungi</taxon>
        <taxon>Dikarya</taxon>
        <taxon>Ascomycota</taxon>
        <taxon>Pezizomycotina</taxon>
        <taxon>Sordariomycetes</taxon>
        <taxon>Hypocreomycetidae</taxon>
        <taxon>Microascales</taxon>
        <taxon>Microascaceae</taxon>
        <taxon>Scedosporium</taxon>
    </lineage>
</organism>
<gene>
    <name evidence="3" type="ORF">SAPIO_CDS8660</name>
</gene>
<dbReference type="InterPro" id="IPR006598">
    <property type="entry name" value="CAP10"/>
</dbReference>
<dbReference type="AlphaFoldDB" id="A0A084G057"/>
<evidence type="ECO:0000259" key="2">
    <source>
        <dbReference type="SMART" id="SM00672"/>
    </source>
</evidence>
<dbReference type="EMBL" id="JOWA01000121">
    <property type="protein sequence ID" value="KEZ40719.1"/>
    <property type="molecule type" value="Genomic_DNA"/>
</dbReference>
<evidence type="ECO:0000313" key="3">
    <source>
        <dbReference type="EMBL" id="KEZ40719.1"/>
    </source>
</evidence>
<reference evidence="3 4" key="1">
    <citation type="journal article" date="2014" name="Genome Announc.">
        <title>Draft genome sequence of the pathogenic fungus Scedosporium apiospermum.</title>
        <authorList>
            <person name="Vandeputte P."/>
            <person name="Ghamrawi S."/>
            <person name="Rechenmann M."/>
            <person name="Iltis A."/>
            <person name="Giraud S."/>
            <person name="Fleury M."/>
            <person name="Thornton C."/>
            <person name="Delhaes L."/>
            <person name="Meyer W."/>
            <person name="Papon N."/>
            <person name="Bouchara J.P."/>
        </authorList>
    </citation>
    <scope>NUCLEOTIDE SEQUENCE [LARGE SCALE GENOMIC DNA]</scope>
    <source>
        <strain evidence="3 4">IHEM 14462</strain>
    </source>
</reference>
<dbReference type="GeneID" id="27727732"/>
<dbReference type="VEuPathDB" id="FungiDB:SAPIO_CDS8660"/>
<evidence type="ECO:0000313" key="4">
    <source>
        <dbReference type="Proteomes" id="UP000028545"/>
    </source>
</evidence>
<feature type="domain" description="Glycosyl transferase CAP10" evidence="2">
    <location>
        <begin position="153"/>
        <end position="439"/>
    </location>
</feature>
<dbReference type="OMA" id="HFAFWAW"/>